<keyword evidence="8" id="KW-0067">ATP-binding</keyword>
<comment type="catalytic activity">
    <reaction evidence="11">
        <text>L-seryl-[protein] + ATP = O-phospho-L-seryl-[protein] + ADP + H(+)</text>
        <dbReference type="Rhea" id="RHEA:17989"/>
        <dbReference type="Rhea" id="RHEA-COMP:9863"/>
        <dbReference type="Rhea" id="RHEA-COMP:11604"/>
        <dbReference type="ChEBI" id="CHEBI:15378"/>
        <dbReference type="ChEBI" id="CHEBI:29999"/>
        <dbReference type="ChEBI" id="CHEBI:30616"/>
        <dbReference type="ChEBI" id="CHEBI:83421"/>
        <dbReference type="ChEBI" id="CHEBI:456216"/>
        <dbReference type="EC" id="2.7.11.22"/>
    </reaction>
</comment>
<gene>
    <name evidence="12" type="primary">PHO85_1</name>
    <name evidence="12" type="ORF">AKAW2_20652S</name>
</gene>
<proteinExistence type="inferred from homology"/>
<dbReference type="PROSITE" id="PS50011">
    <property type="entry name" value="PROTEIN_KINASE_DOM"/>
    <property type="match status" value="1"/>
</dbReference>
<keyword evidence="3" id="KW-0723">Serine/threonine-protein kinase</keyword>
<reference evidence="12" key="2">
    <citation type="submission" date="2021-02" db="EMBL/GenBank/DDBJ databases">
        <title>Aspergillus luchuensis mut. kawachii IFO 4304 genome sequence.</title>
        <authorList>
            <person name="Mori K."/>
            <person name="Kadooka C."/>
            <person name="Goto M."/>
            <person name="Futagami T."/>
        </authorList>
    </citation>
    <scope>NUCLEOTIDE SEQUENCE</scope>
    <source>
        <strain evidence="12">IFO 4308</strain>
    </source>
</reference>
<dbReference type="KEGG" id="aluc:AKAW2_20652S"/>
<dbReference type="InterPro" id="IPR008271">
    <property type="entry name" value="Ser/Thr_kinase_AS"/>
</dbReference>
<evidence type="ECO:0000256" key="6">
    <source>
        <dbReference type="ARBA" id="ARBA00022741"/>
    </source>
</evidence>
<dbReference type="OrthoDB" id="1732493at2759"/>
<dbReference type="InterPro" id="IPR000719">
    <property type="entry name" value="Prot_kinase_dom"/>
</dbReference>
<dbReference type="InterPro" id="IPR050108">
    <property type="entry name" value="CDK"/>
</dbReference>
<dbReference type="InterPro" id="IPR017441">
    <property type="entry name" value="Protein_kinase_ATP_BS"/>
</dbReference>
<dbReference type="AlphaFoldDB" id="A0A7R7W3I2"/>
<keyword evidence="4" id="KW-0132">Cell division</keyword>
<dbReference type="InterPro" id="IPR011009">
    <property type="entry name" value="Kinase-like_dom_sf"/>
</dbReference>
<evidence type="ECO:0000256" key="1">
    <source>
        <dbReference type="ARBA" id="ARBA00006485"/>
    </source>
</evidence>
<comment type="similarity">
    <text evidence="1">Belongs to the protein kinase superfamily. CMGC Ser/Thr protein kinase family. CDC2/CDKX subfamily.</text>
</comment>
<dbReference type="GO" id="GO:0005634">
    <property type="term" value="C:nucleus"/>
    <property type="evidence" value="ECO:0007669"/>
    <property type="project" value="TreeGrafter"/>
</dbReference>
<dbReference type="PANTHER" id="PTHR24056">
    <property type="entry name" value="CELL DIVISION PROTEIN KINASE"/>
    <property type="match status" value="1"/>
</dbReference>
<keyword evidence="6" id="KW-0547">Nucleotide-binding</keyword>
<dbReference type="PROSITE" id="PS00107">
    <property type="entry name" value="PROTEIN_KINASE_ATP"/>
    <property type="match status" value="1"/>
</dbReference>
<dbReference type="Gene3D" id="1.10.510.10">
    <property type="entry name" value="Transferase(Phosphotransferase) domain 1"/>
    <property type="match status" value="1"/>
</dbReference>
<organism evidence="12 13">
    <name type="scientific">Aspergillus kawachii</name>
    <name type="common">White koji mold</name>
    <name type="synonym">Aspergillus awamori var. kawachi</name>
    <dbReference type="NCBI Taxonomy" id="1069201"/>
    <lineage>
        <taxon>Eukaryota</taxon>
        <taxon>Fungi</taxon>
        <taxon>Dikarya</taxon>
        <taxon>Ascomycota</taxon>
        <taxon>Pezizomycotina</taxon>
        <taxon>Eurotiomycetes</taxon>
        <taxon>Eurotiomycetidae</taxon>
        <taxon>Eurotiales</taxon>
        <taxon>Aspergillaceae</taxon>
        <taxon>Aspergillus</taxon>
        <taxon>Aspergillus subgen. Circumdati</taxon>
    </lineage>
</organism>
<dbReference type="SUPFAM" id="SSF56112">
    <property type="entry name" value="Protein kinase-like (PK-like)"/>
    <property type="match status" value="1"/>
</dbReference>
<keyword evidence="5" id="KW-0808">Transferase</keyword>
<dbReference type="Pfam" id="PF00069">
    <property type="entry name" value="Pkinase"/>
    <property type="match status" value="1"/>
</dbReference>
<dbReference type="Proteomes" id="UP000661280">
    <property type="component" value="Chromosome 2"/>
</dbReference>
<dbReference type="GeneID" id="64957037"/>
<dbReference type="EC" id="2.7.11.22" evidence="2"/>
<evidence type="ECO:0000256" key="7">
    <source>
        <dbReference type="ARBA" id="ARBA00022777"/>
    </source>
</evidence>
<evidence type="ECO:0000256" key="2">
    <source>
        <dbReference type="ARBA" id="ARBA00012425"/>
    </source>
</evidence>
<evidence type="ECO:0000313" key="13">
    <source>
        <dbReference type="Proteomes" id="UP000661280"/>
    </source>
</evidence>
<sequence length="187" mass="21166">MFSSSHQGSFKKLEKLGQGTYATVYKGRNRETNELVALKEINLDAEEGAPSTAIREVSLLRRLTHENILTLHDVINVEDKLVLVFEYMDQDLKRYIDTQNSPLDTVTARSFVYQLLRGVSFCHENGILHRDLKPENLLLNQDGRLKLADFGLGRASVFPSAHSRMTWSLFGIVPQTCFLEVARTTPA</sequence>
<evidence type="ECO:0000313" key="12">
    <source>
        <dbReference type="EMBL" id="BCR95712.1"/>
    </source>
</evidence>
<evidence type="ECO:0000256" key="3">
    <source>
        <dbReference type="ARBA" id="ARBA00022527"/>
    </source>
</evidence>
<dbReference type="GO" id="GO:0005524">
    <property type="term" value="F:ATP binding"/>
    <property type="evidence" value="ECO:0007669"/>
    <property type="project" value="UniProtKB-UniRule"/>
</dbReference>
<protein>
    <recommendedName>
        <fullName evidence="2">cyclin-dependent kinase</fullName>
        <ecNumber evidence="2">2.7.11.22</ecNumber>
    </recommendedName>
</protein>
<dbReference type="GO" id="GO:0051301">
    <property type="term" value="P:cell division"/>
    <property type="evidence" value="ECO:0007669"/>
    <property type="project" value="UniProtKB-KW"/>
</dbReference>
<comment type="catalytic activity">
    <reaction evidence="10">
        <text>L-threonyl-[protein] + ATP = O-phospho-L-threonyl-[protein] + ADP + H(+)</text>
        <dbReference type="Rhea" id="RHEA:46608"/>
        <dbReference type="Rhea" id="RHEA-COMP:11060"/>
        <dbReference type="Rhea" id="RHEA-COMP:11605"/>
        <dbReference type="ChEBI" id="CHEBI:15378"/>
        <dbReference type="ChEBI" id="CHEBI:30013"/>
        <dbReference type="ChEBI" id="CHEBI:30616"/>
        <dbReference type="ChEBI" id="CHEBI:61977"/>
        <dbReference type="ChEBI" id="CHEBI:456216"/>
        <dbReference type="EC" id="2.7.11.22"/>
    </reaction>
</comment>
<evidence type="ECO:0000256" key="4">
    <source>
        <dbReference type="ARBA" id="ARBA00022618"/>
    </source>
</evidence>
<keyword evidence="13" id="KW-1185">Reference proteome</keyword>
<keyword evidence="7" id="KW-0418">Kinase</keyword>
<dbReference type="FunFam" id="3.30.200.20:FF:000144">
    <property type="entry name" value="Cyclin-dependent kinase 5"/>
    <property type="match status" value="1"/>
</dbReference>
<dbReference type="Gene3D" id="3.30.200.20">
    <property type="entry name" value="Phosphorylase Kinase, domain 1"/>
    <property type="match status" value="1"/>
</dbReference>
<dbReference type="PANTHER" id="PTHR24056:SF46">
    <property type="entry name" value="CYCLIN-DEPENDENT KINASE 5"/>
    <property type="match status" value="1"/>
</dbReference>
<evidence type="ECO:0000256" key="11">
    <source>
        <dbReference type="ARBA" id="ARBA00048367"/>
    </source>
</evidence>
<evidence type="ECO:0000256" key="9">
    <source>
        <dbReference type="ARBA" id="ARBA00023306"/>
    </source>
</evidence>
<keyword evidence="9" id="KW-0131">Cell cycle</keyword>
<dbReference type="EMBL" id="AP024426">
    <property type="protein sequence ID" value="BCR95712.1"/>
    <property type="molecule type" value="Genomic_DNA"/>
</dbReference>
<reference evidence="12" key="1">
    <citation type="submission" date="2021-01" db="EMBL/GenBank/DDBJ databases">
        <authorList>
            <consortium name="Aspergillus luchuensis mut. kawachii IFO 4304 genome sequencing consortium"/>
            <person name="Kazuki M."/>
            <person name="Futagami T."/>
        </authorList>
    </citation>
    <scope>NUCLEOTIDE SEQUENCE</scope>
    <source>
        <strain evidence="12">IFO 4308</strain>
    </source>
</reference>
<dbReference type="GO" id="GO:0004693">
    <property type="term" value="F:cyclin-dependent protein serine/threonine kinase activity"/>
    <property type="evidence" value="ECO:0007669"/>
    <property type="project" value="UniProtKB-EC"/>
</dbReference>
<accession>A0A7R7W3I2</accession>
<dbReference type="GO" id="GO:0005737">
    <property type="term" value="C:cytoplasm"/>
    <property type="evidence" value="ECO:0007669"/>
    <property type="project" value="TreeGrafter"/>
</dbReference>
<evidence type="ECO:0000256" key="8">
    <source>
        <dbReference type="ARBA" id="ARBA00022840"/>
    </source>
</evidence>
<name>A0A7R7W3I2_ASPKA</name>
<dbReference type="RefSeq" id="XP_041539478.1">
    <property type="nucleotide sequence ID" value="XM_041685388.1"/>
</dbReference>
<dbReference type="SMART" id="SM00220">
    <property type="entry name" value="S_TKc"/>
    <property type="match status" value="1"/>
</dbReference>
<dbReference type="PROSITE" id="PS00108">
    <property type="entry name" value="PROTEIN_KINASE_ST"/>
    <property type="match status" value="1"/>
</dbReference>
<evidence type="ECO:0000256" key="10">
    <source>
        <dbReference type="ARBA" id="ARBA00047811"/>
    </source>
</evidence>
<evidence type="ECO:0000256" key="5">
    <source>
        <dbReference type="ARBA" id="ARBA00022679"/>
    </source>
</evidence>